<reference evidence="1" key="1">
    <citation type="journal article" date="2025" name="Int. J. Syst. Evol. Microbiol.">
        <title>Inconstantimicrobium mannanitabidum sp. nov., a novel member of the family Clostridiaceae isolated from anoxic soil under the treatment of reductive soil disinfestation.</title>
        <authorList>
            <person name="Ueki A."/>
            <person name="Tonouchi A."/>
            <person name="Honma S."/>
            <person name="Kaku N."/>
            <person name="Ueki K."/>
        </authorList>
    </citation>
    <scope>NUCLEOTIDE SEQUENCE</scope>
    <source>
        <strain evidence="1">TW13</strain>
    </source>
</reference>
<name>A0ACB5R8K1_9CLOT</name>
<dbReference type="Proteomes" id="UP001058074">
    <property type="component" value="Unassembled WGS sequence"/>
</dbReference>
<organism evidence="1 2">
    <name type="scientific">Inconstantimicrobium mannanitabidum</name>
    <dbReference type="NCBI Taxonomy" id="1604901"/>
    <lineage>
        <taxon>Bacteria</taxon>
        <taxon>Bacillati</taxon>
        <taxon>Bacillota</taxon>
        <taxon>Clostridia</taxon>
        <taxon>Eubacteriales</taxon>
        <taxon>Clostridiaceae</taxon>
        <taxon>Inconstantimicrobium</taxon>
    </lineage>
</organism>
<accession>A0ACB5R8K1</accession>
<gene>
    <name evidence="1" type="ORF">rsdtw13_06170</name>
</gene>
<evidence type="ECO:0000313" key="1">
    <source>
        <dbReference type="EMBL" id="GKX65359.1"/>
    </source>
</evidence>
<proteinExistence type="predicted"/>
<sequence length="293" mass="32884">MKILITGATGQVGTQLMNILASGKSELGNIPREIENVEVIGTGSKELDISDNKKVIEFIREVKPDVVINAAAYTNVDGCEINEELAYKVNALGPKNLAIACEKIGAKLVHISTDYVFNGVGNKPFREYDHLDPQSIYGASKKMGEDFVREFSSKYFIVRPSWVYGYQGKNFVYTILKLAKENGVITVVNDQRGNPTNVEDIVHHILKLIVTEEYGIYNCSGQGECTWYDFACKIVEFANISCTVKPCTSDEYQSKVKRPAYSSLDNMMLKYTVGDEMRNWEEALRVFINNIKI</sequence>
<dbReference type="EMBL" id="BROD01000001">
    <property type="protein sequence ID" value="GKX65359.1"/>
    <property type="molecule type" value="Genomic_DNA"/>
</dbReference>
<keyword evidence="2" id="KW-1185">Reference proteome</keyword>
<protein>
    <submittedName>
        <fullName evidence="1">NAD(P)-dependent oxidoreductase</fullName>
    </submittedName>
</protein>
<evidence type="ECO:0000313" key="2">
    <source>
        <dbReference type="Proteomes" id="UP001058074"/>
    </source>
</evidence>
<comment type="caution">
    <text evidence="1">The sequence shown here is derived from an EMBL/GenBank/DDBJ whole genome shotgun (WGS) entry which is preliminary data.</text>
</comment>